<dbReference type="Pfam" id="PF02517">
    <property type="entry name" value="Rce1-like"/>
    <property type="match status" value="1"/>
</dbReference>
<keyword evidence="4" id="KW-1185">Reference proteome</keyword>
<dbReference type="GO" id="GO:0008233">
    <property type="term" value="F:peptidase activity"/>
    <property type="evidence" value="ECO:0007669"/>
    <property type="project" value="UniProtKB-KW"/>
</dbReference>
<keyword evidence="1" id="KW-0812">Transmembrane</keyword>
<evidence type="ECO:0000256" key="1">
    <source>
        <dbReference type="SAM" id="Phobius"/>
    </source>
</evidence>
<dbReference type="Proteomes" id="UP001235840">
    <property type="component" value="Unassembled WGS sequence"/>
</dbReference>
<feature type="transmembrane region" description="Helical" evidence="1">
    <location>
        <begin position="47"/>
        <end position="67"/>
    </location>
</feature>
<dbReference type="EMBL" id="JAUSTY010000028">
    <property type="protein sequence ID" value="MDQ0168356.1"/>
    <property type="molecule type" value="Genomic_DNA"/>
</dbReference>
<proteinExistence type="predicted"/>
<dbReference type="RefSeq" id="WP_307398025.1">
    <property type="nucleotide sequence ID" value="NZ_BAAADK010000016.1"/>
</dbReference>
<sequence length="259" mass="29402">MHVLKLLAFVTFTLLVIGIQTFDLITLLLFGFLAILLYIISRRSYRIFLVTIVLFGLGFMGYLYLSQTIVLEDDQARVLINRLLLLIPLGAIVLFSFALRQPLLHYGWKLNWNEKMLAPLFWVGLHTVSISHFLLVAMAINILVFMPFIIMQDVQYLQSVAIFAVLFAAINAFLEEFVWRGVLLSRFIEQVGVKWAVALTSIGFGLQHYSLGFSWEVALLFSIGGFFYAGITITSKSIVPAIIWHFVLNLLMVFSGLIV</sequence>
<keyword evidence="3" id="KW-0378">Hydrolase</keyword>
<keyword evidence="1" id="KW-1133">Transmembrane helix</keyword>
<comment type="caution">
    <text evidence="3">The sequence shown here is derived from an EMBL/GenBank/DDBJ whole genome shotgun (WGS) entry which is preliminary data.</text>
</comment>
<protein>
    <submittedName>
        <fullName evidence="3">Membrane protease YdiL (CAAX protease family)</fullName>
    </submittedName>
</protein>
<gene>
    <name evidence="3" type="ORF">J2S11_004318</name>
</gene>
<organism evidence="3 4">
    <name type="scientific">Caldalkalibacillus horti</name>
    <dbReference type="NCBI Taxonomy" id="77523"/>
    <lineage>
        <taxon>Bacteria</taxon>
        <taxon>Bacillati</taxon>
        <taxon>Bacillota</taxon>
        <taxon>Bacilli</taxon>
        <taxon>Bacillales</taxon>
        <taxon>Bacillaceae</taxon>
        <taxon>Caldalkalibacillus</taxon>
    </lineage>
</organism>
<dbReference type="GO" id="GO:0006508">
    <property type="term" value="P:proteolysis"/>
    <property type="evidence" value="ECO:0007669"/>
    <property type="project" value="UniProtKB-KW"/>
</dbReference>
<evidence type="ECO:0000313" key="3">
    <source>
        <dbReference type="EMBL" id="MDQ0168356.1"/>
    </source>
</evidence>
<reference evidence="3 4" key="1">
    <citation type="submission" date="2023-07" db="EMBL/GenBank/DDBJ databases">
        <title>Genomic Encyclopedia of Type Strains, Phase IV (KMG-IV): sequencing the most valuable type-strain genomes for metagenomic binning, comparative biology and taxonomic classification.</title>
        <authorList>
            <person name="Goeker M."/>
        </authorList>
    </citation>
    <scope>NUCLEOTIDE SEQUENCE [LARGE SCALE GENOMIC DNA]</scope>
    <source>
        <strain evidence="3 4">DSM 12751</strain>
    </source>
</reference>
<name>A0ABT9W544_9BACI</name>
<feature type="transmembrane region" description="Helical" evidence="1">
    <location>
        <begin position="238"/>
        <end position="258"/>
    </location>
</feature>
<dbReference type="InterPro" id="IPR003675">
    <property type="entry name" value="Rce1/LyrA-like_dom"/>
</dbReference>
<keyword evidence="1" id="KW-0472">Membrane</keyword>
<evidence type="ECO:0000313" key="4">
    <source>
        <dbReference type="Proteomes" id="UP001235840"/>
    </source>
</evidence>
<feature type="transmembrane region" description="Helical" evidence="1">
    <location>
        <begin position="79"/>
        <end position="99"/>
    </location>
</feature>
<feature type="transmembrane region" description="Helical" evidence="1">
    <location>
        <begin position="120"/>
        <end position="150"/>
    </location>
</feature>
<feature type="transmembrane region" description="Helical" evidence="1">
    <location>
        <begin position="212"/>
        <end position="231"/>
    </location>
</feature>
<evidence type="ECO:0000259" key="2">
    <source>
        <dbReference type="Pfam" id="PF02517"/>
    </source>
</evidence>
<feature type="transmembrane region" description="Helical" evidence="1">
    <location>
        <begin position="12"/>
        <end position="40"/>
    </location>
</feature>
<feature type="domain" description="CAAX prenyl protease 2/Lysostaphin resistance protein A-like" evidence="2">
    <location>
        <begin position="160"/>
        <end position="251"/>
    </location>
</feature>
<feature type="transmembrane region" description="Helical" evidence="1">
    <location>
        <begin position="156"/>
        <end position="174"/>
    </location>
</feature>
<accession>A0ABT9W544</accession>
<keyword evidence="3" id="KW-0645">Protease</keyword>